<sequence length="530" mass="59656">QVNLYPHHEAVVYPELNLRKTYKEFDEMVNQAAKGFMALGIEKGENVAIWSDNKPEWLTSQFATGKMGAVLVTVNTNYQAAELEYLLKQSESTTLILAESYKGTSYIDILKEVCPEFEQADKGNLYSEKVPYLKNIIIMGEDNYPNAYTWQEVMDLGNKVNDEELEERKRSMDPDEVINMQYTSGTTGFPKGVMLTHNNIVNNGNQIADCMKLTYEDRLCIPVPFFHCFGCVLGVLAAVSKGTTMVILEQFDAEKVMKAVSDEKCTGLHGVPTMFIAELNHPNFSKYDFSHLRTGIMAGSTCPIEVMKDVMNKMGAQEITIAYGQTESSPVITQTRTDDPAELKASTVGKVHPNVEVKIVVPGTDEEQELGLPGELCTRGYHVMKGYYNNKEATEEAIDSDGWLHTGDLAVMDENGYIRITGRMKDMIIRGGENIYPREIEEFLYKHPDVLDVQVVGIPDKKYGEEVMAWIIPRENSSVTESDIKSFCEGKISRHKIPNHIAFVDEYPMTASGKIQKFKLREYAVEQISQ</sequence>
<reference evidence="6" key="1">
    <citation type="journal article" date="2019" name="Int. J. Syst. Evol. Microbiol.">
        <title>The Global Catalogue of Microorganisms (GCM) 10K type strain sequencing project: providing services to taxonomists for standard genome sequencing and annotation.</title>
        <authorList>
            <consortium name="The Broad Institute Genomics Platform"/>
            <consortium name="The Broad Institute Genome Sequencing Center for Infectious Disease"/>
            <person name="Wu L."/>
            <person name="Ma J."/>
        </authorList>
    </citation>
    <scope>NUCLEOTIDE SEQUENCE [LARGE SCALE GENOMIC DNA]</scope>
    <source>
        <strain evidence="6">CGMCC 4.7426</strain>
    </source>
</reference>
<protein>
    <submittedName>
        <fullName evidence="5">AMP-binding protein</fullName>
    </submittedName>
</protein>
<comment type="caution">
    <text evidence="5">The sequence shown here is derived from an EMBL/GenBank/DDBJ whole genome shotgun (WGS) entry which is preliminary data.</text>
</comment>
<proteinExistence type="inferred from homology"/>
<keyword evidence="2" id="KW-0436">Ligase</keyword>
<dbReference type="InterPro" id="IPR045851">
    <property type="entry name" value="AMP-bd_C_sf"/>
</dbReference>
<comment type="similarity">
    <text evidence="1">Belongs to the ATP-dependent AMP-binding enzyme family.</text>
</comment>
<dbReference type="InterPro" id="IPR000873">
    <property type="entry name" value="AMP-dep_synth/lig_dom"/>
</dbReference>
<dbReference type="PROSITE" id="PS00455">
    <property type="entry name" value="AMP_BINDING"/>
    <property type="match status" value="1"/>
</dbReference>
<evidence type="ECO:0000313" key="6">
    <source>
        <dbReference type="Proteomes" id="UP001595989"/>
    </source>
</evidence>
<dbReference type="Gene3D" id="2.30.38.10">
    <property type="entry name" value="Luciferase, Domain 3"/>
    <property type="match status" value="1"/>
</dbReference>
<dbReference type="Pfam" id="PF13193">
    <property type="entry name" value="AMP-binding_C"/>
    <property type="match status" value="1"/>
</dbReference>
<dbReference type="Gene3D" id="3.40.50.980">
    <property type="match status" value="2"/>
</dbReference>
<dbReference type="Gene3D" id="3.30.300.30">
    <property type="match status" value="1"/>
</dbReference>
<feature type="domain" description="AMP-dependent synthetase/ligase" evidence="3">
    <location>
        <begin position="2"/>
        <end position="388"/>
    </location>
</feature>
<evidence type="ECO:0000259" key="3">
    <source>
        <dbReference type="Pfam" id="PF00501"/>
    </source>
</evidence>
<dbReference type="Pfam" id="PF00501">
    <property type="entry name" value="AMP-binding"/>
    <property type="match status" value="1"/>
</dbReference>
<dbReference type="InterPro" id="IPR020845">
    <property type="entry name" value="AMP-binding_CS"/>
</dbReference>
<dbReference type="PANTHER" id="PTHR43201">
    <property type="entry name" value="ACYL-COA SYNTHETASE"/>
    <property type="match status" value="1"/>
</dbReference>
<evidence type="ECO:0000256" key="1">
    <source>
        <dbReference type="ARBA" id="ARBA00006432"/>
    </source>
</evidence>
<dbReference type="InterPro" id="IPR025110">
    <property type="entry name" value="AMP-bd_C"/>
</dbReference>
<dbReference type="EMBL" id="JBHSFU010000003">
    <property type="protein sequence ID" value="MFC4557248.1"/>
    <property type="molecule type" value="Genomic_DNA"/>
</dbReference>
<evidence type="ECO:0000259" key="4">
    <source>
        <dbReference type="Pfam" id="PF13193"/>
    </source>
</evidence>
<evidence type="ECO:0000313" key="5">
    <source>
        <dbReference type="EMBL" id="MFC4557248.1"/>
    </source>
</evidence>
<feature type="non-terminal residue" evidence="5">
    <location>
        <position position="1"/>
    </location>
</feature>
<dbReference type="Proteomes" id="UP001595989">
    <property type="component" value="Unassembled WGS sequence"/>
</dbReference>
<feature type="domain" description="AMP-binding enzyme C-terminal" evidence="4">
    <location>
        <begin position="439"/>
        <end position="514"/>
    </location>
</feature>
<accession>A0ABV9DHA8</accession>
<evidence type="ECO:0000256" key="2">
    <source>
        <dbReference type="ARBA" id="ARBA00022598"/>
    </source>
</evidence>
<dbReference type="RefSeq" id="WP_390293188.1">
    <property type="nucleotide sequence ID" value="NZ_JBHSFU010000003.1"/>
</dbReference>
<name>A0ABV9DHA8_9BACI</name>
<dbReference type="SUPFAM" id="SSF56801">
    <property type="entry name" value="Acetyl-CoA synthetase-like"/>
    <property type="match status" value="1"/>
</dbReference>
<dbReference type="CDD" id="cd05917">
    <property type="entry name" value="FACL_like_2"/>
    <property type="match status" value="1"/>
</dbReference>
<organism evidence="5 6">
    <name type="scientific">Virgibacillus kekensis</name>
    <dbReference type="NCBI Taxonomy" id="202261"/>
    <lineage>
        <taxon>Bacteria</taxon>
        <taxon>Bacillati</taxon>
        <taxon>Bacillota</taxon>
        <taxon>Bacilli</taxon>
        <taxon>Bacillales</taxon>
        <taxon>Bacillaceae</taxon>
        <taxon>Virgibacillus</taxon>
    </lineage>
</organism>
<dbReference type="PANTHER" id="PTHR43201:SF5">
    <property type="entry name" value="MEDIUM-CHAIN ACYL-COA LIGASE ACSF2, MITOCHONDRIAL"/>
    <property type="match status" value="1"/>
</dbReference>
<keyword evidence="6" id="KW-1185">Reference proteome</keyword>
<gene>
    <name evidence="5" type="ORF">ACFO3D_03350</name>
</gene>